<dbReference type="PANTHER" id="PTHR39267">
    <property type="entry name" value="SURVIVAL MOTOR NEURON-LIKE PROTEIN 1"/>
    <property type="match status" value="1"/>
</dbReference>
<feature type="region of interest" description="Disordered" evidence="6">
    <location>
        <begin position="70"/>
        <end position="155"/>
    </location>
</feature>
<dbReference type="PANTHER" id="PTHR39267:SF1">
    <property type="entry name" value="SURVIVAL MOTOR NEURON PROTEIN"/>
    <property type="match status" value="1"/>
</dbReference>
<keyword evidence="4" id="KW-0508">mRNA splicing</keyword>
<keyword evidence="5" id="KW-0539">Nucleus</keyword>
<evidence type="ECO:0000256" key="6">
    <source>
        <dbReference type="SAM" id="MobiDB-lite"/>
    </source>
</evidence>
<evidence type="ECO:0000256" key="3">
    <source>
        <dbReference type="ARBA" id="ARBA00022664"/>
    </source>
</evidence>
<reference evidence="8 9" key="1">
    <citation type="submission" date="2016-03" db="EMBL/GenBank/DDBJ databases">
        <title>Comparative genomics of Pseudogymnoascus destructans, the fungus causing white-nose syndrome of bats.</title>
        <authorList>
            <person name="Palmer J.M."/>
            <person name="Drees K.P."/>
            <person name="Foster J.T."/>
            <person name="Lindner D.L."/>
        </authorList>
    </citation>
    <scope>NUCLEOTIDE SEQUENCE [LARGE SCALE GENOMIC DNA]</scope>
    <source>
        <strain evidence="8 9">UAMH 10579</strain>
    </source>
</reference>
<dbReference type="EMBL" id="KV460246">
    <property type="protein sequence ID" value="OBT94177.2"/>
    <property type="molecule type" value="Genomic_DNA"/>
</dbReference>
<dbReference type="STRING" id="342668.A0A1B8GEC0"/>
<evidence type="ECO:0000256" key="2">
    <source>
        <dbReference type="ARBA" id="ARBA00005371"/>
    </source>
</evidence>
<feature type="compositionally biased region" description="Polar residues" evidence="6">
    <location>
        <begin position="132"/>
        <end position="144"/>
    </location>
</feature>
<dbReference type="InterPro" id="IPR040424">
    <property type="entry name" value="Smn1"/>
</dbReference>
<dbReference type="GeneID" id="28840379"/>
<organism evidence="8 9">
    <name type="scientific">Pseudogymnoascus verrucosus</name>
    <dbReference type="NCBI Taxonomy" id="342668"/>
    <lineage>
        <taxon>Eukaryota</taxon>
        <taxon>Fungi</taxon>
        <taxon>Dikarya</taxon>
        <taxon>Ascomycota</taxon>
        <taxon>Pezizomycotina</taxon>
        <taxon>Leotiomycetes</taxon>
        <taxon>Thelebolales</taxon>
        <taxon>Thelebolaceae</taxon>
        <taxon>Pseudogymnoascus</taxon>
    </lineage>
</organism>
<protein>
    <recommendedName>
        <fullName evidence="7">Survival Motor Neuron Gemin2-binding domain-containing protein</fullName>
    </recommendedName>
</protein>
<dbReference type="GO" id="GO:0006397">
    <property type="term" value="P:mRNA processing"/>
    <property type="evidence" value="ECO:0007669"/>
    <property type="project" value="UniProtKB-KW"/>
</dbReference>
<gene>
    <name evidence="8" type="ORF">VE01_06993</name>
</gene>
<evidence type="ECO:0000313" key="9">
    <source>
        <dbReference type="Proteomes" id="UP000091956"/>
    </source>
</evidence>
<dbReference type="InterPro" id="IPR049481">
    <property type="entry name" value="SMN_G2-BD"/>
</dbReference>
<keyword evidence="3" id="KW-0507">mRNA processing</keyword>
<reference evidence="9" key="2">
    <citation type="journal article" date="2018" name="Nat. Commun.">
        <title>Extreme sensitivity to ultraviolet light in the fungal pathogen causing white-nose syndrome of bats.</title>
        <authorList>
            <person name="Palmer J.M."/>
            <person name="Drees K.P."/>
            <person name="Foster J.T."/>
            <person name="Lindner D.L."/>
        </authorList>
    </citation>
    <scope>NUCLEOTIDE SEQUENCE [LARGE SCALE GENOMIC DNA]</scope>
    <source>
        <strain evidence="9">UAMH 10579</strain>
    </source>
</reference>
<dbReference type="GO" id="GO:0005634">
    <property type="term" value="C:nucleus"/>
    <property type="evidence" value="ECO:0007669"/>
    <property type="project" value="UniProtKB-SubCell"/>
</dbReference>
<comment type="similarity">
    <text evidence="2">Belongs to the SMN family.</text>
</comment>
<feature type="compositionally biased region" description="Basic and acidic residues" evidence="6">
    <location>
        <begin position="102"/>
        <end position="123"/>
    </location>
</feature>
<dbReference type="CDD" id="cd22852">
    <property type="entry name" value="SMN_C"/>
    <property type="match status" value="1"/>
</dbReference>
<dbReference type="AlphaFoldDB" id="A0A1B8GEC0"/>
<dbReference type="GO" id="GO:0008380">
    <property type="term" value="P:RNA splicing"/>
    <property type="evidence" value="ECO:0007669"/>
    <property type="project" value="UniProtKB-KW"/>
</dbReference>
<dbReference type="Pfam" id="PF20636">
    <property type="entry name" value="SMN_G2-BD"/>
    <property type="match status" value="1"/>
</dbReference>
<name>A0A1B8GEC0_9PEZI</name>
<sequence length="192" mass="21369">MGKATYSFNELRNRRQSVRLYEGRNLKMSHNEIWDDSALVDSWNDALEEYKHYHSLHARGETAEDAIANHEKESNSKAAERITKENGAPEETEAGMVMDDSEGPRVRKGDENSSAQQEHEVNDKVSLGEGDGQSTTKPNGGPSSAQPPLPQHLIGAVGDENLKNLLMSWYYAGYYTGLYEGQQKVKPADEGK</sequence>
<comment type="subcellular location">
    <subcellularLocation>
        <location evidence="1">Nucleus</location>
    </subcellularLocation>
</comment>
<evidence type="ECO:0000256" key="4">
    <source>
        <dbReference type="ARBA" id="ARBA00023187"/>
    </source>
</evidence>
<dbReference type="CDD" id="cd22851">
    <property type="entry name" value="SMN_N"/>
    <property type="match status" value="1"/>
</dbReference>
<dbReference type="InterPro" id="IPR047313">
    <property type="entry name" value="SMN_C"/>
</dbReference>
<evidence type="ECO:0000259" key="7">
    <source>
        <dbReference type="Pfam" id="PF20636"/>
    </source>
</evidence>
<dbReference type="Proteomes" id="UP000091956">
    <property type="component" value="Unassembled WGS sequence"/>
</dbReference>
<keyword evidence="9" id="KW-1185">Reference proteome</keyword>
<dbReference type="Pfam" id="PF20635">
    <property type="entry name" value="SMN_YG-box"/>
    <property type="match status" value="1"/>
</dbReference>
<feature type="domain" description="Survival Motor Neuron Gemin2-binding" evidence="7">
    <location>
        <begin position="31"/>
        <end position="54"/>
    </location>
</feature>
<proteinExistence type="inferred from homology"/>
<evidence type="ECO:0000256" key="1">
    <source>
        <dbReference type="ARBA" id="ARBA00004123"/>
    </source>
</evidence>
<dbReference type="RefSeq" id="XP_018127910.2">
    <property type="nucleotide sequence ID" value="XM_018276429.2"/>
</dbReference>
<evidence type="ECO:0000313" key="8">
    <source>
        <dbReference type="EMBL" id="OBT94177.2"/>
    </source>
</evidence>
<accession>A0A1B8GEC0</accession>
<evidence type="ECO:0000256" key="5">
    <source>
        <dbReference type="ARBA" id="ARBA00023242"/>
    </source>
</evidence>
<feature type="compositionally biased region" description="Basic and acidic residues" evidence="6">
    <location>
        <begin position="70"/>
        <end position="84"/>
    </location>
</feature>